<evidence type="ECO:0000313" key="3">
    <source>
        <dbReference type="Proteomes" id="UP001519343"/>
    </source>
</evidence>
<feature type="transmembrane region" description="Helical" evidence="1">
    <location>
        <begin position="139"/>
        <end position="159"/>
    </location>
</feature>
<keyword evidence="3" id="KW-1185">Reference proteome</keyword>
<sequence>MVNTHAVQTVIEQAIRLIQLVGLPVMGVLLIIGLMILLTSGKNPRRKRVGYTFTIGFTILILLVAFIPAFFFFYYGDGPKAATGNESIEGMVNDTAGIGGILFKAVQYIASPLTFFVFVLGILIVLCAGKNPQRIRLGYGMMLFSPIVLGVAFAIPYLISIL</sequence>
<proteinExistence type="predicted"/>
<dbReference type="RefSeq" id="WP_209810083.1">
    <property type="nucleotide sequence ID" value="NZ_JAGGKT010000004.1"/>
</dbReference>
<dbReference type="Proteomes" id="UP001519343">
    <property type="component" value="Unassembled WGS sequence"/>
</dbReference>
<evidence type="ECO:0000313" key="2">
    <source>
        <dbReference type="EMBL" id="MBP1932027.1"/>
    </source>
</evidence>
<gene>
    <name evidence="2" type="ORF">J2Z37_002028</name>
</gene>
<name>A0ABS4GP21_9BACL</name>
<evidence type="ECO:0000256" key="1">
    <source>
        <dbReference type="SAM" id="Phobius"/>
    </source>
</evidence>
<evidence type="ECO:0008006" key="4">
    <source>
        <dbReference type="Google" id="ProtNLM"/>
    </source>
</evidence>
<reference evidence="2 3" key="1">
    <citation type="submission" date="2021-03" db="EMBL/GenBank/DDBJ databases">
        <title>Genomic Encyclopedia of Type Strains, Phase IV (KMG-IV): sequencing the most valuable type-strain genomes for metagenomic binning, comparative biology and taxonomic classification.</title>
        <authorList>
            <person name="Goeker M."/>
        </authorList>
    </citation>
    <scope>NUCLEOTIDE SEQUENCE [LARGE SCALE GENOMIC DNA]</scope>
    <source>
        <strain evidence="2 3">DSM 24738</strain>
    </source>
</reference>
<organism evidence="2 3">
    <name type="scientific">Ammoniphilus resinae</name>
    <dbReference type="NCBI Taxonomy" id="861532"/>
    <lineage>
        <taxon>Bacteria</taxon>
        <taxon>Bacillati</taxon>
        <taxon>Bacillota</taxon>
        <taxon>Bacilli</taxon>
        <taxon>Bacillales</taxon>
        <taxon>Paenibacillaceae</taxon>
        <taxon>Aneurinibacillus group</taxon>
        <taxon>Ammoniphilus</taxon>
    </lineage>
</organism>
<accession>A0ABS4GP21</accession>
<protein>
    <recommendedName>
        <fullName evidence="4">DUF4064 domain-containing protein</fullName>
    </recommendedName>
</protein>
<keyword evidence="1" id="KW-1133">Transmembrane helix</keyword>
<keyword evidence="1" id="KW-0472">Membrane</keyword>
<feature type="transmembrane region" description="Helical" evidence="1">
    <location>
        <begin position="50"/>
        <end position="75"/>
    </location>
</feature>
<keyword evidence="1" id="KW-0812">Transmembrane</keyword>
<feature type="transmembrane region" description="Helical" evidence="1">
    <location>
        <begin position="17"/>
        <end position="38"/>
    </location>
</feature>
<comment type="caution">
    <text evidence="2">The sequence shown here is derived from an EMBL/GenBank/DDBJ whole genome shotgun (WGS) entry which is preliminary data.</text>
</comment>
<feature type="transmembrane region" description="Helical" evidence="1">
    <location>
        <begin position="105"/>
        <end position="127"/>
    </location>
</feature>
<dbReference type="EMBL" id="JAGGKT010000004">
    <property type="protein sequence ID" value="MBP1932027.1"/>
    <property type="molecule type" value="Genomic_DNA"/>
</dbReference>